<evidence type="ECO:0000313" key="8">
    <source>
        <dbReference type="Proteomes" id="UP001595690"/>
    </source>
</evidence>
<dbReference type="InterPro" id="IPR002543">
    <property type="entry name" value="FtsK_dom"/>
</dbReference>
<dbReference type="InterPro" id="IPR003593">
    <property type="entry name" value="AAA+_ATPase"/>
</dbReference>
<feature type="binding site" evidence="4">
    <location>
        <begin position="994"/>
        <end position="1001"/>
    </location>
    <ligand>
        <name>ATP</name>
        <dbReference type="ChEBI" id="CHEBI:30616"/>
    </ligand>
</feature>
<evidence type="ECO:0000256" key="2">
    <source>
        <dbReference type="ARBA" id="ARBA00022741"/>
    </source>
</evidence>
<dbReference type="EMBL" id="JBHRZI010000040">
    <property type="protein sequence ID" value="MFC3897720.1"/>
    <property type="molecule type" value="Genomic_DNA"/>
</dbReference>
<keyword evidence="8" id="KW-1185">Reference proteome</keyword>
<dbReference type="Gene3D" id="3.40.50.300">
    <property type="entry name" value="P-loop containing nucleotide triphosphate hydrolases"/>
    <property type="match status" value="3"/>
</dbReference>
<feature type="domain" description="FHA" evidence="5">
    <location>
        <begin position="117"/>
        <end position="165"/>
    </location>
</feature>
<organism evidence="7 8">
    <name type="scientific">Lentzea rhizosphaerae</name>
    <dbReference type="NCBI Taxonomy" id="2041025"/>
    <lineage>
        <taxon>Bacteria</taxon>
        <taxon>Bacillati</taxon>
        <taxon>Actinomycetota</taxon>
        <taxon>Actinomycetes</taxon>
        <taxon>Pseudonocardiales</taxon>
        <taxon>Pseudonocardiaceae</taxon>
        <taxon>Lentzea</taxon>
    </lineage>
</organism>
<dbReference type="SUPFAM" id="SSF52540">
    <property type="entry name" value="P-loop containing nucleoside triphosphate hydrolases"/>
    <property type="match status" value="2"/>
</dbReference>
<feature type="binding site" evidence="4">
    <location>
        <begin position="671"/>
        <end position="678"/>
    </location>
    <ligand>
        <name>ATP</name>
        <dbReference type="ChEBI" id="CHEBI:30616"/>
    </ligand>
</feature>
<dbReference type="CDD" id="cd01127">
    <property type="entry name" value="TrwB_TraG_TraD_VirD4"/>
    <property type="match status" value="1"/>
</dbReference>
<dbReference type="SMART" id="SM00240">
    <property type="entry name" value="FHA"/>
    <property type="match status" value="1"/>
</dbReference>
<dbReference type="SMART" id="SM00382">
    <property type="entry name" value="AAA"/>
    <property type="match status" value="3"/>
</dbReference>
<comment type="caution">
    <text evidence="7">The sequence shown here is derived from an EMBL/GenBank/DDBJ whole genome shotgun (WGS) entry which is preliminary data.</text>
</comment>
<dbReference type="InterPro" id="IPR032030">
    <property type="entry name" value="YscD_cytoplasmic_dom"/>
</dbReference>
<dbReference type="Pfam" id="PF16697">
    <property type="entry name" value="Yop-YscD_cpl"/>
    <property type="match status" value="1"/>
</dbReference>
<proteinExistence type="predicted"/>
<name>A0ABV8C6T0_9PSEU</name>
<dbReference type="PANTHER" id="PTHR22683:SF1">
    <property type="entry name" value="TYPE VII SECRETION SYSTEM PROTEIN ESSC"/>
    <property type="match status" value="1"/>
</dbReference>
<evidence type="ECO:0000313" key="7">
    <source>
        <dbReference type="EMBL" id="MFC3897720.1"/>
    </source>
</evidence>
<gene>
    <name evidence="7" type="ORF">ACFOWZ_40150</name>
</gene>
<keyword evidence="2 4" id="KW-0547">Nucleotide-binding</keyword>
<feature type="domain" description="FtsK" evidence="6">
    <location>
        <begin position="975"/>
        <end position="1166"/>
    </location>
</feature>
<sequence>MKIKFTLARSGGTPVDLIATVDAATTVGDLAAHLVRADPAGGPPSSGRVTLSIVGPDQRSLDPHLHIGGSGLRSGATVAIARGGEDYTDPRAGDAAEVEVVAGQDAGRKFPLHRGTWVIGREPGCEVRLTDPLVSRQHARLTIADVAQITDLGSANGVQLGGATVSRSVLRPGDRVRVGDTELLVRVLHATPAAAGDAAVAFVRSPRLDRRYSGVEQIAPEPPRRPQRERFPIVPLIAPVLMGAVLYLVTKSVLSLAFVALSPMMMIGYAVESRLAGRSAFKKGTAAFRAELADAVEEAEQANRSEVLARCGEHPSVADCVKAAREGGQLLWTRRPDDPGFLEIRLGTGRLPARNTISLPDPRGLPRELWTELVESTGPLAFVDGVPVVAMPLEHGGLGVAGSRSAALGAARAAVAQLAVLHSPAELVLAGFASAQSAADWDWVKWLPHTTSPHSPLGARHLAADASAGTLLLSELEALVESRVDSRERVPSVFVIVEDDTPVERSRLVELAETGWRHGVHVLWLAVDLTLLPAACRTYVGVEHATGTGQVGFVHDGTGVGNVTVELLDAQSATDLARRLAPLVDTGAKVDDASDLPRSISLLNVAEPALVPTAEVVLERWQENRSIVSGPCAPQKPSREPGTLRAVVGMSAAGAHALDLRADGPHALVGGTTGAGKSELLQSWILAMAVAHSPQRVTFLLVDYKGGSAFQEFEGLPHVVGQVTDLTPHLVHRALTSLSAELKRREELFARYRVKDLAELERRDAAAAPPSLVIVVDEFAALVKELPEFVDGVVNVAQRGRSLGVHLILATQRPAGVIKDNLRANTNLRLALRTADEADSVDVLGSPQAAFFDPVLPGRAVSKTGPGRLVPFQAGYAGGWTPDVAPPPEVLVEELWFGGSTAWQVRTAPQAVTDLGPTDIARMVRAVREAFVHARMRPPHQPWKPPLAPVYDLVTMPSRGDDNIVFGVRDDPEKQQQTVVSFRPDVDGNLAVFGTGGTGKTTLLRVVAAAAGDTPNPLCHVYGLDFSGRGLAMLEELPHVGSVIAGSDHERVRRLLGWLREVVDERAARYARADAGTITEYRAKEGASADPRILVLLDGVTAFRQAYEATERSRWFEVLVGIASEGRQVGVHLVVSADRPPAVPSVLAAAIQTRVALRFADESDYALIGEPIGVLGSSSPPGRALLRGSEIQVANLGRHGDVAAQARRIRAMAQAMRDRHVPAAPPIERLADQVFLSSLPSSADGLPVLGIASETLAPHTFEPVGGFLISGPPRSGRTTAVHAVVTAVRRWRPGVEVHLLSNTTRSSLALLGCWDTASCDPEVDDGARALLNKLNGSPVVVVVENFADLAAALTPSAPLLELVQRCVRDGHFLVFDGEATALQGSHGLLAAAKTSRAGLALAPETVDGGAFRTTFPQRLNRADFPPGRALHVVGGTTSVVQVGLPEPEGAST</sequence>
<dbReference type="InterPro" id="IPR000253">
    <property type="entry name" value="FHA_dom"/>
</dbReference>
<dbReference type="InterPro" id="IPR050206">
    <property type="entry name" value="FtsK/SpoIIIE/SftA"/>
</dbReference>
<dbReference type="InterPro" id="IPR008984">
    <property type="entry name" value="SMAD_FHA_dom_sf"/>
</dbReference>
<dbReference type="Pfam" id="PF01580">
    <property type="entry name" value="FtsK_SpoIIIE"/>
    <property type="match status" value="2"/>
</dbReference>
<protein>
    <submittedName>
        <fullName evidence="7">FtsK/SpoIIIE domain-containing protein</fullName>
    </submittedName>
</protein>
<keyword evidence="1" id="KW-0597">Phosphoprotein</keyword>
<dbReference type="InterPro" id="IPR027417">
    <property type="entry name" value="P-loop_NTPase"/>
</dbReference>
<dbReference type="CDD" id="cd00060">
    <property type="entry name" value="FHA"/>
    <property type="match status" value="1"/>
</dbReference>
<accession>A0ABV8C6T0</accession>
<dbReference type="PANTHER" id="PTHR22683">
    <property type="entry name" value="SPORULATION PROTEIN RELATED"/>
    <property type="match status" value="1"/>
</dbReference>
<keyword evidence="3 4" id="KW-0067">ATP-binding</keyword>
<evidence type="ECO:0000256" key="4">
    <source>
        <dbReference type="PROSITE-ProRule" id="PRU00289"/>
    </source>
</evidence>
<dbReference type="PROSITE" id="PS50901">
    <property type="entry name" value="FTSK"/>
    <property type="match status" value="2"/>
</dbReference>
<dbReference type="PROSITE" id="PS50006">
    <property type="entry name" value="FHA_DOMAIN"/>
    <property type="match status" value="1"/>
</dbReference>
<feature type="domain" description="FtsK" evidence="6">
    <location>
        <begin position="653"/>
        <end position="841"/>
    </location>
</feature>
<dbReference type="Gene3D" id="2.60.200.20">
    <property type="match status" value="1"/>
</dbReference>
<dbReference type="RefSeq" id="WP_382379202.1">
    <property type="nucleotide sequence ID" value="NZ_JBHRZI010000040.1"/>
</dbReference>
<reference evidence="8" key="1">
    <citation type="journal article" date="2019" name="Int. J. Syst. Evol. Microbiol.">
        <title>The Global Catalogue of Microorganisms (GCM) 10K type strain sequencing project: providing services to taxonomists for standard genome sequencing and annotation.</title>
        <authorList>
            <consortium name="The Broad Institute Genomics Platform"/>
            <consortium name="The Broad Institute Genome Sequencing Center for Infectious Disease"/>
            <person name="Wu L."/>
            <person name="Ma J."/>
        </authorList>
    </citation>
    <scope>NUCLEOTIDE SEQUENCE [LARGE SCALE GENOMIC DNA]</scope>
    <source>
        <strain evidence="8">CGMCC 4.7405</strain>
    </source>
</reference>
<evidence type="ECO:0000256" key="3">
    <source>
        <dbReference type="ARBA" id="ARBA00022840"/>
    </source>
</evidence>
<dbReference type="Proteomes" id="UP001595690">
    <property type="component" value="Unassembled WGS sequence"/>
</dbReference>
<dbReference type="SUPFAM" id="SSF49879">
    <property type="entry name" value="SMAD/FHA domain"/>
    <property type="match status" value="1"/>
</dbReference>
<evidence type="ECO:0000256" key="1">
    <source>
        <dbReference type="ARBA" id="ARBA00022553"/>
    </source>
</evidence>
<evidence type="ECO:0000259" key="6">
    <source>
        <dbReference type="PROSITE" id="PS50901"/>
    </source>
</evidence>
<evidence type="ECO:0000259" key="5">
    <source>
        <dbReference type="PROSITE" id="PS50006"/>
    </source>
</evidence>